<name>A0A835BJC8_9POAL</name>
<dbReference type="AlphaFoldDB" id="A0A835BJC8"/>
<dbReference type="Pfam" id="PF23598">
    <property type="entry name" value="LRR_14"/>
    <property type="match status" value="1"/>
</dbReference>
<sequence length="755" mass="85151">MAPAASGEEEEEEQGKEEEYTVVSSASTEPEEQDVDSTVEADRRMKMNKIGQASISLGSCRTLCSEMLEAARRGRVTGDFELRCLEFLVEELNYIVACLTALSPDSVDNEMIGWLGKLADTASGDLSNALSKAHPPRRTLLRRAVQCFCRSDLRDPSWLLFAVSSFYLLAERHCRYMHLPAAISRLALPHQAQVGLPGKIHLYGYIIMFPYGYKFEKDRLVHQWLCEASVSYFDSAEEADRYFSDLVHRNTITQAADNSRRGNVDETGAWQWNVDHRQHQLLASKSAEMGIAFTSHTLSLLVADNKTNRIPRRLALHHDVPNIQRLLRKVDLSQTRSLAVSGSVSIGVPIHKFVNLVVLDVEGWENFGDEDILLICKSKMFFLVHLSIRRTRVSKLPPDMNELYSLQVLDASYTQVTELPFGDFKATRLRRLDLRGTPISKLTLPKQTLELQDSLHTLLLGDEGMINSAETAATILPHDIQRFRGLSTLATVDLNEQPASFIRVLGELRYLKVLAITWSYHQSCDRDYCEALVSSIKRCSDLRSLTIHCGLGCSMEFLGSLSSSSRPRMLEKFKVMVGRFAVVPRWFHGLIPLSFVQITVCKLEDLGLGILRFMPKLKCLVLVLDFIPREAIVIKNGGFDALQRFSIECSVPWLSFESRAMPVLTCLQLNLCACPSTPISVPLTLGISNLYRLTEVALFYNARDANSSIVKRTVRVVRKEVAQRNSKICMPRLFINGIEQDDIILRNQDDIEVIF</sequence>
<reference evidence="4" key="1">
    <citation type="submission" date="2020-07" db="EMBL/GenBank/DDBJ databases">
        <title>Genome sequence and genetic diversity analysis of an under-domesticated orphan crop, white fonio (Digitaria exilis).</title>
        <authorList>
            <person name="Bennetzen J.L."/>
            <person name="Chen S."/>
            <person name="Ma X."/>
            <person name="Wang X."/>
            <person name="Yssel A.E.J."/>
            <person name="Chaluvadi S.R."/>
            <person name="Johnson M."/>
            <person name="Gangashetty P."/>
            <person name="Hamidou F."/>
            <person name="Sanogo M.D."/>
            <person name="Zwaenepoel A."/>
            <person name="Wallace J."/>
            <person name="Van De Peer Y."/>
            <person name="Van Deynze A."/>
        </authorList>
    </citation>
    <scope>NUCLEOTIDE SEQUENCE</scope>
    <source>
        <tissue evidence="4">Leaves</tissue>
    </source>
</reference>
<keyword evidence="5" id="KW-1185">Reference proteome</keyword>
<dbReference type="Gene3D" id="3.80.10.10">
    <property type="entry name" value="Ribonuclease Inhibitor"/>
    <property type="match status" value="1"/>
</dbReference>
<protein>
    <recommendedName>
        <fullName evidence="3">Disease resistance R13L4/SHOC-2-like LRR domain-containing protein</fullName>
    </recommendedName>
</protein>
<evidence type="ECO:0000313" key="5">
    <source>
        <dbReference type="Proteomes" id="UP000636709"/>
    </source>
</evidence>
<accession>A0A835BJC8</accession>
<dbReference type="InterPro" id="IPR032675">
    <property type="entry name" value="LRR_dom_sf"/>
</dbReference>
<dbReference type="InterPro" id="IPR055414">
    <property type="entry name" value="LRR_R13L4/SHOC2-like"/>
</dbReference>
<keyword evidence="1" id="KW-0677">Repeat</keyword>
<dbReference type="InterPro" id="IPR044974">
    <property type="entry name" value="Disease_R_plants"/>
</dbReference>
<comment type="caution">
    <text evidence="4">The sequence shown here is derived from an EMBL/GenBank/DDBJ whole genome shotgun (WGS) entry which is preliminary data.</text>
</comment>
<proteinExistence type="predicted"/>
<evidence type="ECO:0000256" key="1">
    <source>
        <dbReference type="ARBA" id="ARBA00022737"/>
    </source>
</evidence>
<dbReference type="PANTHER" id="PTHR23155">
    <property type="entry name" value="DISEASE RESISTANCE PROTEIN RP"/>
    <property type="match status" value="1"/>
</dbReference>
<dbReference type="GO" id="GO:0098542">
    <property type="term" value="P:defense response to other organism"/>
    <property type="evidence" value="ECO:0007669"/>
    <property type="project" value="TreeGrafter"/>
</dbReference>
<feature type="compositionally biased region" description="Acidic residues" evidence="2">
    <location>
        <begin position="7"/>
        <end position="16"/>
    </location>
</feature>
<feature type="compositionally biased region" description="Acidic residues" evidence="2">
    <location>
        <begin position="29"/>
        <end position="39"/>
    </location>
</feature>
<dbReference type="Proteomes" id="UP000636709">
    <property type="component" value="Unassembled WGS sequence"/>
</dbReference>
<dbReference type="PANTHER" id="PTHR23155:SF957">
    <property type="entry name" value="OS11G0606800 PROTEIN"/>
    <property type="match status" value="1"/>
</dbReference>
<evidence type="ECO:0000313" key="4">
    <source>
        <dbReference type="EMBL" id="KAF8700212.1"/>
    </source>
</evidence>
<dbReference type="EMBL" id="JACEFO010001828">
    <property type="protein sequence ID" value="KAF8700212.1"/>
    <property type="molecule type" value="Genomic_DNA"/>
</dbReference>
<organism evidence="4 5">
    <name type="scientific">Digitaria exilis</name>
    <dbReference type="NCBI Taxonomy" id="1010633"/>
    <lineage>
        <taxon>Eukaryota</taxon>
        <taxon>Viridiplantae</taxon>
        <taxon>Streptophyta</taxon>
        <taxon>Embryophyta</taxon>
        <taxon>Tracheophyta</taxon>
        <taxon>Spermatophyta</taxon>
        <taxon>Magnoliopsida</taxon>
        <taxon>Liliopsida</taxon>
        <taxon>Poales</taxon>
        <taxon>Poaceae</taxon>
        <taxon>PACMAD clade</taxon>
        <taxon>Panicoideae</taxon>
        <taxon>Panicodae</taxon>
        <taxon>Paniceae</taxon>
        <taxon>Anthephorinae</taxon>
        <taxon>Digitaria</taxon>
    </lineage>
</organism>
<evidence type="ECO:0000256" key="2">
    <source>
        <dbReference type="SAM" id="MobiDB-lite"/>
    </source>
</evidence>
<feature type="domain" description="Disease resistance R13L4/SHOC-2-like LRR" evidence="3">
    <location>
        <begin position="429"/>
        <end position="723"/>
    </location>
</feature>
<evidence type="ECO:0000259" key="3">
    <source>
        <dbReference type="Pfam" id="PF23598"/>
    </source>
</evidence>
<gene>
    <name evidence="4" type="ORF">HU200_034589</name>
</gene>
<dbReference type="SUPFAM" id="SSF52058">
    <property type="entry name" value="L domain-like"/>
    <property type="match status" value="1"/>
</dbReference>
<dbReference type="OrthoDB" id="689447at2759"/>
<feature type="region of interest" description="Disordered" evidence="2">
    <location>
        <begin position="1"/>
        <end position="39"/>
    </location>
</feature>